<reference evidence="2 3" key="1">
    <citation type="submission" date="2016-04" db="EMBL/GenBank/DDBJ databases">
        <authorList>
            <consortium name="Pathogen Informatics"/>
        </authorList>
    </citation>
    <scope>NUCLEOTIDE SEQUENCE [LARGE SCALE GENOMIC DNA]</scope>
    <source>
        <strain evidence="2 3">H050680373</strain>
    </source>
</reference>
<dbReference type="AlphaFoldDB" id="A0A157SAQ9"/>
<dbReference type="InterPro" id="IPR036852">
    <property type="entry name" value="Peptidase_S8/S53_dom_sf"/>
</dbReference>
<dbReference type="InterPro" id="IPR000209">
    <property type="entry name" value="Peptidase_S8/S53_dom"/>
</dbReference>
<name>A0A157SAQ9_9BORD</name>
<dbReference type="Gene3D" id="3.40.50.200">
    <property type="entry name" value="Peptidase S8/S53 domain"/>
    <property type="match status" value="1"/>
</dbReference>
<dbReference type="STRING" id="288768.SAMEA3906486_01553"/>
<protein>
    <submittedName>
        <fullName evidence="2">Serine protease</fullName>
    </submittedName>
</protein>
<organism evidence="2 3">
    <name type="scientific">Bordetella ansorpii</name>
    <dbReference type="NCBI Taxonomy" id="288768"/>
    <lineage>
        <taxon>Bacteria</taxon>
        <taxon>Pseudomonadati</taxon>
        <taxon>Pseudomonadota</taxon>
        <taxon>Betaproteobacteria</taxon>
        <taxon>Burkholderiales</taxon>
        <taxon>Alcaligenaceae</taxon>
        <taxon>Bordetella</taxon>
    </lineage>
</organism>
<dbReference type="EMBL" id="FKIF01000002">
    <property type="protein sequence ID" value="SAI67505.1"/>
    <property type="molecule type" value="Genomic_DNA"/>
</dbReference>
<accession>A0A157SAQ9</accession>
<keyword evidence="2" id="KW-0645">Protease</keyword>
<gene>
    <name evidence="2" type="ORF">SAMEA3906486_01553</name>
</gene>
<sequence length="785" mass="86563">MAQLQTVREAEQALAPVFDDADLETGIGLNIEFASFADAELLAASLADSRQGIELSNVRQQNDGVTLATAWVPQGKLTFFEKKIQAYIEERRSDDGLRALDSRPLIDAIQNIRVAAFEALWTDDPELLPASADLAVWWEVWLSRSPRRTALLDDFRRVAQAAGVQVSRSSVTFPERIVVRVHATRNQLQQPVLLSLMAEIRRARDTAAFFDEMNVADQAEWVESLAARIVVPDDDAPVVCLLDTGLTRAHPLLAQSVLEDTGTLTVNPGWGTADNAGHGTELAGLALYGDLVQALGHDEPVTLTHRLESVKLLHADHGNEDKDFGSLTIDAVAQPEARAPDLRRVFCLAISSEQGRDRGRPSAWSAAVDSLASDWINDGQTRRLFCIAAGNIQPTEAWAGYPGSFARPEYGIEAPGQAWNALTVGAYTDKLQIEEQDAQHYQPIAPRGCLSPFSSTSVNWDNDWPWKPDVVFEGGNAGRDGDFASSFPSLSLLTTSHEPAQRLLTVSWATSAATALAANMAGQIMRTYPELWPETVRALMVHSARWTPAMLQAYCVGATRTQRTANLMRYCGYGVPDLSRALWSGRHALTLLVQDTLQPFTRQGSAAVQTQDMHLHDLPWPRDILLALGETPVKMRVTLSYFIEPNPGERGFQDKYSYQSHGLRFDVRRRAETDAVFRARINRLARDADYARANADQGWVLGDVQRRRGSLHADIWEGTAADLANRGQIAVYPSGGWWKTRPGHKRYNQPAHYALLIAIETPEIEQDIYAAVAAQIVPAVVEVGT</sequence>
<dbReference type="GO" id="GO:0004252">
    <property type="term" value="F:serine-type endopeptidase activity"/>
    <property type="evidence" value="ECO:0007669"/>
    <property type="project" value="InterPro"/>
</dbReference>
<feature type="domain" description="Peptidase S8/S53" evidence="1">
    <location>
        <begin position="235"/>
        <end position="574"/>
    </location>
</feature>
<evidence type="ECO:0000259" key="1">
    <source>
        <dbReference type="Pfam" id="PF00082"/>
    </source>
</evidence>
<evidence type="ECO:0000313" key="3">
    <source>
        <dbReference type="Proteomes" id="UP000076848"/>
    </source>
</evidence>
<dbReference type="GO" id="GO:0006508">
    <property type="term" value="P:proteolysis"/>
    <property type="evidence" value="ECO:0007669"/>
    <property type="project" value="UniProtKB-KW"/>
</dbReference>
<dbReference type="InterPro" id="IPR034074">
    <property type="entry name" value="Y4bN_pept_dom"/>
</dbReference>
<keyword evidence="3" id="KW-1185">Reference proteome</keyword>
<dbReference type="Pfam" id="PF00082">
    <property type="entry name" value="Peptidase_S8"/>
    <property type="match status" value="1"/>
</dbReference>
<evidence type="ECO:0000313" key="2">
    <source>
        <dbReference type="EMBL" id="SAI67505.1"/>
    </source>
</evidence>
<proteinExistence type="predicted"/>
<dbReference type="CDD" id="cd04847">
    <property type="entry name" value="Peptidases_S8_Subtilisin_like_2"/>
    <property type="match status" value="1"/>
</dbReference>
<dbReference type="SUPFAM" id="SSF52743">
    <property type="entry name" value="Subtilisin-like"/>
    <property type="match status" value="1"/>
</dbReference>
<keyword evidence="2" id="KW-0378">Hydrolase</keyword>
<dbReference type="Proteomes" id="UP000076848">
    <property type="component" value="Unassembled WGS sequence"/>
</dbReference>